<evidence type="ECO:0000256" key="2">
    <source>
        <dbReference type="SAM" id="SignalP"/>
    </source>
</evidence>
<keyword evidence="1" id="KW-0472">Membrane</keyword>
<feature type="chain" id="PRO_5037732718" description="DUF3999 domain-containing protein" evidence="2">
    <location>
        <begin position="22"/>
        <end position="411"/>
    </location>
</feature>
<comment type="caution">
    <text evidence="3">The sequence shown here is derived from an EMBL/GenBank/DDBJ whole genome shotgun (WGS) entry which is preliminary data.</text>
</comment>
<gene>
    <name evidence="3" type="ORF">GCM10007384_10570</name>
</gene>
<proteinExistence type="predicted"/>
<evidence type="ECO:0000313" key="3">
    <source>
        <dbReference type="EMBL" id="GGX10724.1"/>
    </source>
</evidence>
<name>A0A918JT99_9FLAO</name>
<dbReference type="Pfam" id="PF13163">
    <property type="entry name" value="DUF3999"/>
    <property type="match status" value="1"/>
</dbReference>
<evidence type="ECO:0000256" key="1">
    <source>
        <dbReference type="SAM" id="Phobius"/>
    </source>
</evidence>
<feature type="transmembrane region" description="Helical" evidence="1">
    <location>
        <begin position="387"/>
        <end position="408"/>
    </location>
</feature>
<organism evidence="3 4">
    <name type="scientific">Aquimarina muelleri</name>
    <dbReference type="NCBI Taxonomy" id="279356"/>
    <lineage>
        <taxon>Bacteria</taxon>
        <taxon>Pseudomonadati</taxon>
        <taxon>Bacteroidota</taxon>
        <taxon>Flavobacteriia</taxon>
        <taxon>Flavobacteriales</taxon>
        <taxon>Flavobacteriaceae</taxon>
        <taxon>Aquimarina</taxon>
    </lineage>
</organism>
<dbReference type="InterPro" id="IPR025060">
    <property type="entry name" value="DUF3999"/>
</dbReference>
<dbReference type="EMBL" id="BMWS01000005">
    <property type="protein sequence ID" value="GGX10724.1"/>
    <property type="molecule type" value="Genomic_DNA"/>
</dbReference>
<keyword evidence="2" id="KW-0732">Signal</keyword>
<evidence type="ECO:0008006" key="5">
    <source>
        <dbReference type="Google" id="ProtNLM"/>
    </source>
</evidence>
<keyword evidence="1" id="KW-1133">Transmembrane helix</keyword>
<dbReference type="AlphaFoldDB" id="A0A918JT99"/>
<accession>A0A918JT99</accession>
<evidence type="ECO:0000313" key="4">
    <source>
        <dbReference type="Proteomes" id="UP000601108"/>
    </source>
</evidence>
<feature type="signal peptide" evidence="2">
    <location>
        <begin position="1"/>
        <end position="21"/>
    </location>
</feature>
<keyword evidence="1" id="KW-0812">Transmembrane</keyword>
<keyword evidence="4" id="KW-1185">Reference proteome</keyword>
<reference evidence="3 4" key="1">
    <citation type="journal article" date="2014" name="Int. J. Syst. Evol. Microbiol.">
        <title>Complete genome sequence of Corynebacterium casei LMG S-19264T (=DSM 44701T), isolated from a smear-ripened cheese.</title>
        <authorList>
            <consortium name="US DOE Joint Genome Institute (JGI-PGF)"/>
            <person name="Walter F."/>
            <person name="Albersmeier A."/>
            <person name="Kalinowski J."/>
            <person name="Ruckert C."/>
        </authorList>
    </citation>
    <scope>NUCLEOTIDE SEQUENCE [LARGE SCALE GENOMIC DNA]</scope>
    <source>
        <strain evidence="3 4">KCTC 12285</strain>
    </source>
</reference>
<dbReference type="RefSeq" id="WP_027414128.1">
    <property type="nucleotide sequence ID" value="NZ_BMWS01000005.1"/>
</dbReference>
<sequence length="411" mass="47869">MKKKIKFINFFILLFFLESQAQINQYAYKSILPDVTDTWYAICLPNEVFGKVSSDLSDIRIYGITNKKDTIEAPYLLRLRSEKVSKKTIPFSVFNTTYNNKEASITLKIPSKEPINQIQLDFEEPNFDRLITLEGSQNLTEWYVVEKDYRILSIKNEFTNYQFTTVRFSKTLYNYFRIRIKSDKKPVLRSANVIIKEVDGADYQEYDVASFDTQNPKNIKKTIIDLALKTAVPISSIYLQTEEDFDYYRPLSIKYLADSIQTQQGVWKPLYKELTSGVLSSVEKNIFPCRSTIAKKIRITIDNHDNQPLKINKVRVKGYKHELVARFTNPATYYLVYGNKKARKPVYDLNYLSTKIPKGLPVITPDKAQVIKFENTNTIKPLFMNKIWLWSIMLIVILVLGGFTLSMMKKK</sequence>
<protein>
    <recommendedName>
        <fullName evidence="5">DUF3999 domain-containing protein</fullName>
    </recommendedName>
</protein>
<dbReference type="Proteomes" id="UP000601108">
    <property type="component" value="Unassembled WGS sequence"/>
</dbReference>